<evidence type="ECO:0000256" key="2">
    <source>
        <dbReference type="ARBA" id="ARBA00022448"/>
    </source>
</evidence>
<keyword evidence="3 7" id="KW-1134">Transmembrane beta strand</keyword>
<dbReference type="InterPro" id="IPR036942">
    <property type="entry name" value="Beta-barrel_TonB_sf"/>
</dbReference>
<keyword evidence="8" id="KW-0732">Signal</keyword>
<name>A0ABS0T759_9CAUL</name>
<accession>A0ABS0T759</accession>
<dbReference type="RefSeq" id="WP_198578610.1">
    <property type="nucleotide sequence ID" value="NZ_JADWOX010000025.1"/>
</dbReference>
<comment type="subcellular location">
    <subcellularLocation>
        <location evidence="1 7">Cell outer membrane</location>
        <topology evidence="1 7">Multi-pass membrane protein</topology>
    </subcellularLocation>
</comment>
<evidence type="ECO:0000256" key="7">
    <source>
        <dbReference type="PROSITE-ProRule" id="PRU01360"/>
    </source>
</evidence>
<dbReference type="InterPro" id="IPR039426">
    <property type="entry name" value="TonB-dep_rcpt-like"/>
</dbReference>
<feature type="signal peptide" evidence="8">
    <location>
        <begin position="1"/>
        <end position="23"/>
    </location>
</feature>
<organism evidence="9 10">
    <name type="scientific">Caulobacter hibisci</name>
    <dbReference type="NCBI Taxonomy" id="2035993"/>
    <lineage>
        <taxon>Bacteria</taxon>
        <taxon>Pseudomonadati</taxon>
        <taxon>Pseudomonadota</taxon>
        <taxon>Alphaproteobacteria</taxon>
        <taxon>Caulobacterales</taxon>
        <taxon>Caulobacteraceae</taxon>
        <taxon>Caulobacter</taxon>
    </lineage>
</organism>
<evidence type="ECO:0000256" key="6">
    <source>
        <dbReference type="ARBA" id="ARBA00023237"/>
    </source>
</evidence>
<evidence type="ECO:0000256" key="1">
    <source>
        <dbReference type="ARBA" id="ARBA00004571"/>
    </source>
</evidence>
<comment type="similarity">
    <text evidence="7">Belongs to the TonB-dependent receptor family.</text>
</comment>
<evidence type="ECO:0000256" key="5">
    <source>
        <dbReference type="ARBA" id="ARBA00023136"/>
    </source>
</evidence>
<evidence type="ECO:0000256" key="8">
    <source>
        <dbReference type="SAM" id="SignalP"/>
    </source>
</evidence>
<protein>
    <submittedName>
        <fullName evidence="9">Energy transducer TonB</fullName>
    </submittedName>
</protein>
<evidence type="ECO:0000256" key="3">
    <source>
        <dbReference type="ARBA" id="ARBA00022452"/>
    </source>
</evidence>
<gene>
    <name evidence="9" type="ORF">I4Q42_23925</name>
</gene>
<proteinExistence type="inferred from homology"/>
<keyword evidence="4 7" id="KW-0812">Transmembrane</keyword>
<keyword evidence="6 7" id="KW-0998">Cell outer membrane</keyword>
<evidence type="ECO:0000256" key="4">
    <source>
        <dbReference type="ARBA" id="ARBA00022692"/>
    </source>
</evidence>
<sequence length="835" mass="91132">MKQAMLTTVAMAMALGAANQAWAQDDKAERLPKVSIEAVTTAPPAQAYDASDPVDSGASKITRRAIEDRTPGNGDIIETVKILPFANFDADQGLATQDSIQDLRPANVSISGGQYYDNFFSIDGIGVNSRLNVVDLSSNAQNYNETAGGSAQSIWLDSNLIESLVVRDSNISAQYGGFTGGVVQIETRQPAHVFGGSVTFGCTNDSLTSFKIPNATRTALNGVEPAHPNYEKCKVNATVDLPINDKLRVLLGAGRQETEMTYYRAAAYGGTPFGLKSRSDNVLAKVEADLAPDLVLRGQIAYSPYTSENSANNSRNAVMTQKGGGLTGKLELAGKRDEANWSLAATYAKAQSGRKAPDPNFSWPSSSTYADWCNNTNCTEGSFGDLDQWQEDIGLQGRWSQPLLGGDLRLGVDYGHVTARKRRPEDNYAYSQGTVSTKVACATGDVACKTGDVVLTSAIYYAAYDAEASLDSVSAFAEYEISRGPLTVRGGLRYDHESLLDNHSFAPRLSVVYQLPWEVTATVGANRYYTRDFLGYAIKSQYPGTKVYRRTTSTVNGQLTAGDWYLYSHSVTAGVAGTGVKTPYSDELTFALSRPVFGGVARIKGVAREARDQFTAGVVTVETYVRETNNQTYSYNTTHLGNEGETSYRGISAEWTRSLGRHTFALNGSLSKTEDNLSDNYYEDPSDETEYGDELIYYKGQLRGLLGVIAENQRLNYAAPGLVNGDWSADWWNGRIRTNLNARWRSGFDQVEETGTTQTVNGVRYSVWDIVRYKSQTTFNANVQALVAKTAYGEARLDVRITNLFDVTPQTVTASSTAQPYRLGRSFWVGMSYKF</sequence>
<keyword evidence="10" id="KW-1185">Reference proteome</keyword>
<feature type="chain" id="PRO_5045283280" evidence="8">
    <location>
        <begin position="24"/>
        <end position="835"/>
    </location>
</feature>
<dbReference type="PROSITE" id="PS52016">
    <property type="entry name" value="TONB_DEPENDENT_REC_3"/>
    <property type="match status" value="1"/>
</dbReference>
<evidence type="ECO:0000313" key="9">
    <source>
        <dbReference type="EMBL" id="MBI1686728.1"/>
    </source>
</evidence>
<keyword evidence="2 7" id="KW-0813">Transport</keyword>
<evidence type="ECO:0000313" key="10">
    <source>
        <dbReference type="Proteomes" id="UP000639859"/>
    </source>
</evidence>
<comment type="caution">
    <text evidence="9">The sequence shown here is derived from an EMBL/GenBank/DDBJ whole genome shotgun (WGS) entry which is preliminary data.</text>
</comment>
<dbReference type="EMBL" id="JADWOX010000025">
    <property type="protein sequence ID" value="MBI1686728.1"/>
    <property type="molecule type" value="Genomic_DNA"/>
</dbReference>
<dbReference type="SUPFAM" id="SSF56935">
    <property type="entry name" value="Porins"/>
    <property type="match status" value="1"/>
</dbReference>
<dbReference type="Gene3D" id="2.40.170.20">
    <property type="entry name" value="TonB-dependent receptor, beta-barrel domain"/>
    <property type="match status" value="1"/>
</dbReference>
<reference evidence="9 10" key="1">
    <citation type="submission" date="2020-11" db="EMBL/GenBank/DDBJ databases">
        <title>genome sequence of strain KACC 18849.</title>
        <authorList>
            <person name="Gao J."/>
            <person name="Zhang X."/>
        </authorList>
    </citation>
    <scope>NUCLEOTIDE SEQUENCE [LARGE SCALE GENOMIC DNA]</scope>
    <source>
        <strain evidence="9 10">KACC 18849</strain>
    </source>
</reference>
<dbReference type="Proteomes" id="UP000639859">
    <property type="component" value="Unassembled WGS sequence"/>
</dbReference>
<keyword evidence="5 7" id="KW-0472">Membrane</keyword>